<keyword evidence="1" id="KW-1133">Transmembrane helix</keyword>
<dbReference type="AlphaFoldDB" id="A0A8J3X663"/>
<keyword evidence="1" id="KW-0472">Membrane</keyword>
<name>A0A8J3X663_9ACTN</name>
<evidence type="ECO:0000313" key="3">
    <source>
        <dbReference type="Proteomes" id="UP000650628"/>
    </source>
</evidence>
<gene>
    <name evidence="2" type="ORF">Pmi06nite_26820</name>
</gene>
<sequence>MTLVVGTALWAVALVVLLIIRPVHTWSIWTCVAGIGLGLFGVYYVHRRDSRRR</sequence>
<organism evidence="2 3">
    <name type="scientific">Planotetraspora mira</name>
    <dbReference type="NCBI Taxonomy" id="58121"/>
    <lineage>
        <taxon>Bacteria</taxon>
        <taxon>Bacillati</taxon>
        <taxon>Actinomycetota</taxon>
        <taxon>Actinomycetes</taxon>
        <taxon>Streptosporangiales</taxon>
        <taxon>Streptosporangiaceae</taxon>
        <taxon>Planotetraspora</taxon>
    </lineage>
</organism>
<reference evidence="2 3" key="1">
    <citation type="submission" date="2021-01" db="EMBL/GenBank/DDBJ databases">
        <title>Whole genome shotgun sequence of Planotetraspora mira NBRC 15435.</title>
        <authorList>
            <person name="Komaki H."/>
            <person name="Tamura T."/>
        </authorList>
    </citation>
    <scope>NUCLEOTIDE SEQUENCE [LARGE SCALE GENOMIC DNA]</scope>
    <source>
        <strain evidence="2 3">NBRC 15435</strain>
    </source>
</reference>
<dbReference type="Pfam" id="PF10745">
    <property type="entry name" value="DUF2530"/>
    <property type="match status" value="1"/>
</dbReference>
<evidence type="ECO:0000313" key="2">
    <source>
        <dbReference type="EMBL" id="GII29240.1"/>
    </source>
</evidence>
<comment type="caution">
    <text evidence="2">The sequence shown here is derived from an EMBL/GenBank/DDBJ whole genome shotgun (WGS) entry which is preliminary data.</text>
</comment>
<dbReference type="InterPro" id="IPR019681">
    <property type="entry name" value="DUF2530"/>
</dbReference>
<accession>A0A8J3X663</accession>
<protein>
    <recommendedName>
        <fullName evidence="4">DUF2530 domain-containing protein</fullName>
    </recommendedName>
</protein>
<evidence type="ECO:0008006" key="4">
    <source>
        <dbReference type="Google" id="ProtNLM"/>
    </source>
</evidence>
<keyword evidence="3" id="KW-1185">Reference proteome</keyword>
<proteinExistence type="predicted"/>
<keyword evidence="1" id="KW-0812">Transmembrane</keyword>
<dbReference type="EMBL" id="BOOO01000014">
    <property type="protein sequence ID" value="GII29240.1"/>
    <property type="molecule type" value="Genomic_DNA"/>
</dbReference>
<feature type="transmembrane region" description="Helical" evidence="1">
    <location>
        <begin position="27"/>
        <end position="45"/>
    </location>
</feature>
<evidence type="ECO:0000256" key="1">
    <source>
        <dbReference type="SAM" id="Phobius"/>
    </source>
</evidence>
<dbReference type="Proteomes" id="UP000650628">
    <property type="component" value="Unassembled WGS sequence"/>
</dbReference>